<name>E8QZ16_ISOPI</name>
<comment type="function">
    <text evidence="6">Involved in transcription antitermination. Required for transcription of ribosomal RNA (rRNA) genes. Binds specifically to the boxA antiterminator sequence of the ribosomal RNA (rrn) operons.</text>
</comment>
<reference evidence="9 10" key="2">
    <citation type="journal article" date="2011" name="Stand. Genomic Sci.">
        <title>Complete genome sequence of Isosphaera pallida type strain (IS1B).</title>
        <authorList>
            <consortium name="US DOE Joint Genome Institute (JGI-PGF)"/>
            <person name="Goker M."/>
            <person name="Cleland D."/>
            <person name="Saunders E."/>
            <person name="Lapidus A."/>
            <person name="Nolan M."/>
            <person name="Lucas S."/>
            <person name="Hammon N."/>
            <person name="Deshpande S."/>
            <person name="Cheng J.F."/>
            <person name="Tapia R."/>
            <person name="Han C."/>
            <person name="Goodwin L."/>
            <person name="Pitluck S."/>
            <person name="Liolios K."/>
            <person name="Pagani I."/>
            <person name="Ivanova N."/>
            <person name="Mavromatis K."/>
            <person name="Pati A."/>
            <person name="Chen A."/>
            <person name="Palaniappan K."/>
            <person name="Land M."/>
            <person name="Hauser L."/>
            <person name="Chang Y.J."/>
            <person name="Jeffries C.D."/>
            <person name="Detter J.C."/>
            <person name="Beck B."/>
            <person name="Woyke T."/>
            <person name="Bristow J."/>
            <person name="Eisen J.A."/>
            <person name="Markowitz V."/>
            <person name="Hugenholtz P."/>
            <person name="Kyrpides N.C."/>
            <person name="Klenk H.P."/>
        </authorList>
    </citation>
    <scope>NUCLEOTIDE SEQUENCE [LARGE SCALE GENOMIC DNA]</scope>
    <source>
        <strain evidence="10">ATCC 43644 / DSM 9630 / IS1B</strain>
    </source>
</reference>
<dbReference type="GO" id="GO:0005829">
    <property type="term" value="C:cytosol"/>
    <property type="evidence" value="ECO:0007669"/>
    <property type="project" value="TreeGrafter"/>
</dbReference>
<dbReference type="HOGENOM" id="CLU_087843_3_0_0"/>
<dbReference type="InterPro" id="IPR035926">
    <property type="entry name" value="NusB-like_sf"/>
</dbReference>
<evidence type="ECO:0000256" key="4">
    <source>
        <dbReference type="ARBA" id="ARBA00023015"/>
    </source>
</evidence>
<evidence type="ECO:0000256" key="7">
    <source>
        <dbReference type="SAM" id="MobiDB-lite"/>
    </source>
</evidence>
<gene>
    <name evidence="6" type="primary">nusB</name>
    <name evidence="9" type="ordered locus">Isop_2588</name>
</gene>
<keyword evidence="2 6" id="KW-0889">Transcription antitermination</keyword>
<accession>E8QZ16</accession>
<dbReference type="OrthoDB" id="9811381at2"/>
<feature type="region of interest" description="Disordered" evidence="7">
    <location>
        <begin position="138"/>
        <end position="177"/>
    </location>
</feature>
<dbReference type="NCBIfam" id="TIGR01951">
    <property type="entry name" value="nusB"/>
    <property type="match status" value="1"/>
</dbReference>
<keyword evidence="5 6" id="KW-0804">Transcription</keyword>
<sequence>MSFQPHTRCREIVLQVLYMLDHNTGLSQEEIEQFLAWRLREPSWRDEARGLIEGVRRHRETIDQVISDLARNWRLDRMAAIDRNVLRLGTYEVLYRLDVPVAVAITEAVELVKRFGSAQSSRFVNGILGRVPHVEGDFPRRRQAAGGPSAVVSNDQAGTAKELGDGSASSPTAVSEE</sequence>
<dbReference type="Proteomes" id="UP000008631">
    <property type="component" value="Chromosome"/>
</dbReference>
<evidence type="ECO:0000313" key="9">
    <source>
        <dbReference type="EMBL" id="ADV63158.1"/>
    </source>
</evidence>
<dbReference type="InParanoid" id="E8QZ16"/>
<proteinExistence type="inferred from homology"/>
<dbReference type="Gene3D" id="1.10.940.10">
    <property type="entry name" value="NusB-like"/>
    <property type="match status" value="1"/>
</dbReference>
<dbReference type="GO" id="GO:0003723">
    <property type="term" value="F:RNA binding"/>
    <property type="evidence" value="ECO:0007669"/>
    <property type="project" value="UniProtKB-UniRule"/>
</dbReference>
<keyword evidence="3 6" id="KW-0694">RNA-binding</keyword>
<dbReference type="FunCoup" id="E8QZ16">
    <property type="interactions" value="296"/>
</dbReference>
<feature type="compositionally biased region" description="Polar residues" evidence="7">
    <location>
        <begin position="167"/>
        <end position="177"/>
    </location>
</feature>
<keyword evidence="4 6" id="KW-0805">Transcription regulation</keyword>
<evidence type="ECO:0000313" key="10">
    <source>
        <dbReference type="Proteomes" id="UP000008631"/>
    </source>
</evidence>
<feature type="domain" description="NusB/RsmB/TIM44" evidence="8">
    <location>
        <begin position="9"/>
        <end position="131"/>
    </location>
</feature>
<dbReference type="GO" id="GO:0031564">
    <property type="term" value="P:transcription antitermination"/>
    <property type="evidence" value="ECO:0007669"/>
    <property type="project" value="UniProtKB-KW"/>
</dbReference>
<evidence type="ECO:0000256" key="3">
    <source>
        <dbReference type="ARBA" id="ARBA00022884"/>
    </source>
</evidence>
<dbReference type="STRING" id="575540.Isop_2588"/>
<dbReference type="InterPro" id="IPR006027">
    <property type="entry name" value="NusB_RsmB_TIM44"/>
</dbReference>
<dbReference type="PANTHER" id="PTHR11078:SF3">
    <property type="entry name" value="ANTITERMINATION NUSB DOMAIN-CONTAINING PROTEIN"/>
    <property type="match status" value="1"/>
</dbReference>
<dbReference type="Pfam" id="PF01029">
    <property type="entry name" value="NusB"/>
    <property type="match status" value="1"/>
</dbReference>
<evidence type="ECO:0000256" key="6">
    <source>
        <dbReference type="HAMAP-Rule" id="MF_00073"/>
    </source>
</evidence>
<evidence type="ECO:0000256" key="1">
    <source>
        <dbReference type="ARBA" id="ARBA00005952"/>
    </source>
</evidence>
<dbReference type="SUPFAM" id="SSF48013">
    <property type="entry name" value="NusB-like"/>
    <property type="match status" value="1"/>
</dbReference>
<dbReference type="PANTHER" id="PTHR11078">
    <property type="entry name" value="N UTILIZATION SUBSTANCE PROTEIN B-RELATED"/>
    <property type="match status" value="1"/>
</dbReference>
<keyword evidence="10" id="KW-1185">Reference proteome</keyword>
<protein>
    <recommendedName>
        <fullName evidence="6">Transcription antitermination protein NusB</fullName>
    </recommendedName>
    <alternativeName>
        <fullName evidence="6">Antitermination factor NusB</fullName>
    </alternativeName>
</protein>
<comment type="similarity">
    <text evidence="1 6">Belongs to the NusB family.</text>
</comment>
<organism evidence="9 10">
    <name type="scientific">Isosphaera pallida (strain ATCC 43644 / DSM 9630 / IS1B)</name>
    <dbReference type="NCBI Taxonomy" id="575540"/>
    <lineage>
        <taxon>Bacteria</taxon>
        <taxon>Pseudomonadati</taxon>
        <taxon>Planctomycetota</taxon>
        <taxon>Planctomycetia</taxon>
        <taxon>Isosphaerales</taxon>
        <taxon>Isosphaeraceae</taxon>
        <taxon>Isosphaera</taxon>
    </lineage>
</organism>
<dbReference type="AlphaFoldDB" id="E8QZ16"/>
<dbReference type="EMBL" id="CP002353">
    <property type="protein sequence ID" value="ADV63158.1"/>
    <property type="molecule type" value="Genomic_DNA"/>
</dbReference>
<dbReference type="HAMAP" id="MF_00073">
    <property type="entry name" value="NusB"/>
    <property type="match status" value="1"/>
</dbReference>
<dbReference type="InterPro" id="IPR011605">
    <property type="entry name" value="NusB_fam"/>
</dbReference>
<dbReference type="KEGG" id="ipa:Isop_2588"/>
<dbReference type="eggNOG" id="COG0781">
    <property type="taxonomic scope" value="Bacteria"/>
</dbReference>
<evidence type="ECO:0000256" key="2">
    <source>
        <dbReference type="ARBA" id="ARBA00022814"/>
    </source>
</evidence>
<evidence type="ECO:0000259" key="8">
    <source>
        <dbReference type="Pfam" id="PF01029"/>
    </source>
</evidence>
<evidence type="ECO:0000256" key="5">
    <source>
        <dbReference type="ARBA" id="ARBA00023163"/>
    </source>
</evidence>
<reference key="1">
    <citation type="submission" date="2010-11" db="EMBL/GenBank/DDBJ databases">
        <title>The complete sequence of chromosome of Isophaera pallida ATCC 43644.</title>
        <authorList>
            <consortium name="US DOE Joint Genome Institute (JGI-PGF)"/>
            <person name="Lucas S."/>
            <person name="Copeland A."/>
            <person name="Lapidus A."/>
            <person name="Bruce D."/>
            <person name="Goodwin L."/>
            <person name="Pitluck S."/>
            <person name="Kyrpides N."/>
            <person name="Mavromatis K."/>
            <person name="Pagani I."/>
            <person name="Ivanova N."/>
            <person name="Saunders E."/>
            <person name="Brettin T."/>
            <person name="Detter J.C."/>
            <person name="Han C."/>
            <person name="Tapia R."/>
            <person name="Land M."/>
            <person name="Hauser L."/>
            <person name="Markowitz V."/>
            <person name="Cheng J.-F."/>
            <person name="Hugenholtz P."/>
            <person name="Woyke T."/>
            <person name="Wu D."/>
            <person name="Eisen J.A."/>
        </authorList>
    </citation>
    <scope>NUCLEOTIDE SEQUENCE</scope>
    <source>
        <strain>ATCC 43644</strain>
    </source>
</reference>
<dbReference type="GO" id="GO:0006353">
    <property type="term" value="P:DNA-templated transcription termination"/>
    <property type="evidence" value="ECO:0007669"/>
    <property type="project" value="UniProtKB-UniRule"/>
</dbReference>